<accession>A0AAE1A4T6</accession>
<protein>
    <submittedName>
        <fullName evidence="1">Uncharacterized protein</fullName>
    </submittedName>
</protein>
<evidence type="ECO:0000313" key="2">
    <source>
        <dbReference type="Proteomes" id="UP001283361"/>
    </source>
</evidence>
<dbReference type="Proteomes" id="UP001283361">
    <property type="component" value="Unassembled WGS sequence"/>
</dbReference>
<dbReference type="AlphaFoldDB" id="A0AAE1A4T6"/>
<keyword evidence="2" id="KW-1185">Reference proteome</keyword>
<evidence type="ECO:0000313" key="1">
    <source>
        <dbReference type="EMBL" id="KAK3780963.1"/>
    </source>
</evidence>
<dbReference type="EMBL" id="JAWDGP010002675">
    <property type="protein sequence ID" value="KAK3780963.1"/>
    <property type="molecule type" value="Genomic_DNA"/>
</dbReference>
<name>A0AAE1A4T6_9GAST</name>
<sequence length="172" mass="19331">MKHDNSILCGFSTLVLISAVKWDTMAQGLVTHLVLSRDPDITARSSLNLIFCVAKQEHSDPSLAMLPAAGWFYFRFNLSMPRRKLCGMTRLVWKRSPVAVTCLRLERTEFFHTSVLAALSFVSEHWVTSPLLCPDLLEPVMMCVKDSGCPFSFSFNELLQIPGVYLQNSGET</sequence>
<gene>
    <name evidence="1" type="ORF">RRG08_052111</name>
</gene>
<proteinExistence type="predicted"/>
<reference evidence="1" key="1">
    <citation type="journal article" date="2023" name="G3 (Bethesda)">
        <title>A reference genome for the long-term kleptoplast-retaining sea slug Elysia crispata morphotype clarki.</title>
        <authorList>
            <person name="Eastman K.E."/>
            <person name="Pendleton A.L."/>
            <person name="Shaikh M.A."/>
            <person name="Suttiyut T."/>
            <person name="Ogas R."/>
            <person name="Tomko P."/>
            <person name="Gavelis G."/>
            <person name="Widhalm J.R."/>
            <person name="Wisecaver J.H."/>
        </authorList>
    </citation>
    <scope>NUCLEOTIDE SEQUENCE</scope>
    <source>
        <strain evidence="1">ECLA1</strain>
    </source>
</reference>
<organism evidence="1 2">
    <name type="scientific">Elysia crispata</name>
    <name type="common">lettuce slug</name>
    <dbReference type="NCBI Taxonomy" id="231223"/>
    <lineage>
        <taxon>Eukaryota</taxon>
        <taxon>Metazoa</taxon>
        <taxon>Spiralia</taxon>
        <taxon>Lophotrochozoa</taxon>
        <taxon>Mollusca</taxon>
        <taxon>Gastropoda</taxon>
        <taxon>Heterobranchia</taxon>
        <taxon>Euthyneura</taxon>
        <taxon>Panpulmonata</taxon>
        <taxon>Sacoglossa</taxon>
        <taxon>Placobranchoidea</taxon>
        <taxon>Plakobranchidae</taxon>
        <taxon>Elysia</taxon>
    </lineage>
</organism>
<comment type="caution">
    <text evidence="1">The sequence shown here is derived from an EMBL/GenBank/DDBJ whole genome shotgun (WGS) entry which is preliminary data.</text>
</comment>